<evidence type="ECO:0000256" key="1">
    <source>
        <dbReference type="ARBA" id="ARBA00022679"/>
    </source>
</evidence>
<proteinExistence type="predicted"/>
<feature type="domain" description="N-acetyltransferase" evidence="3">
    <location>
        <begin position="1"/>
        <end position="162"/>
    </location>
</feature>
<dbReference type="Gene3D" id="3.40.630.30">
    <property type="match status" value="1"/>
</dbReference>
<dbReference type="Proteomes" id="UP000216339">
    <property type="component" value="Unassembled WGS sequence"/>
</dbReference>
<dbReference type="PANTHER" id="PTHR43877">
    <property type="entry name" value="AMINOALKYLPHOSPHONATE N-ACETYLTRANSFERASE-RELATED-RELATED"/>
    <property type="match status" value="1"/>
</dbReference>
<evidence type="ECO:0000259" key="3">
    <source>
        <dbReference type="PROSITE" id="PS51186"/>
    </source>
</evidence>
<evidence type="ECO:0000313" key="4">
    <source>
        <dbReference type="EMBL" id="PAP78315.1"/>
    </source>
</evidence>
<keyword evidence="5" id="KW-1185">Reference proteome</keyword>
<dbReference type="PROSITE" id="PS51186">
    <property type="entry name" value="GNAT"/>
    <property type="match status" value="2"/>
</dbReference>
<dbReference type="AlphaFoldDB" id="A0A271J5T2"/>
<accession>A0A271J5T2</accession>
<reference evidence="4 5" key="1">
    <citation type="submission" date="2016-11" db="EMBL/GenBank/DDBJ databases">
        <title>Study of marine rhodopsin-containing bacteria.</title>
        <authorList>
            <person name="Yoshizawa S."/>
            <person name="Kumagai Y."/>
            <person name="Kogure K."/>
        </authorList>
    </citation>
    <scope>NUCLEOTIDE SEQUENCE [LARGE SCALE GENOMIC DNA]</scope>
    <source>
        <strain evidence="4 5">SAORIC-28</strain>
    </source>
</reference>
<gene>
    <name evidence="4" type="ORF">BSZ37_18755</name>
</gene>
<evidence type="ECO:0000313" key="5">
    <source>
        <dbReference type="Proteomes" id="UP000216339"/>
    </source>
</evidence>
<sequence length="303" mass="31977">MTLRPLRPADLGAAHALWQRSAALDPIPPAVLAEKLWGDPAGPALAAEIGGDLAGVGSGAIWYVPGEPTGRRSQRRGSVRLLAVAPERRRRGVGSALLRALAEALRQRGATSLRIGEAAPNYLTPGVDVRYDAAPAFFAAHGLRETGEAVNLGVDLMEEDWATTGDEARLDAAGVSVRRATEADRAALAALLDAHWPAWQPEADGALARRPPAVHLALRDGGALGFAAHSATNAPLGWFGPMGTAPEARGLGVGAVLLRRCLADLKAEGHERATIAWAAALPFYERACGATVERRFRRFERAL</sequence>
<dbReference type="Pfam" id="PF00583">
    <property type="entry name" value="Acetyltransf_1"/>
    <property type="match status" value="2"/>
</dbReference>
<dbReference type="InterPro" id="IPR000182">
    <property type="entry name" value="GNAT_dom"/>
</dbReference>
<dbReference type="EMBL" id="MQWD01000001">
    <property type="protein sequence ID" value="PAP78315.1"/>
    <property type="molecule type" value="Genomic_DNA"/>
</dbReference>
<name>A0A271J5T2_9BACT</name>
<dbReference type="SUPFAM" id="SSF55729">
    <property type="entry name" value="Acyl-CoA N-acyltransferases (Nat)"/>
    <property type="match status" value="2"/>
</dbReference>
<protein>
    <recommendedName>
        <fullName evidence="3">N-acetyltransferase domain-containing protein</fullName>
    </recommendedName>
</protein>
<organism evidence="4 5">
    <name type="scientific">Rubrivirga marina</name>
    <dbReference type="NCBI Taxonomy" id="1196024"/>
    <lineage>
        <taxon>Bacteria</taxon>
        <taxon>Pseudomonadati</taxon>
        <taxon>Rhodothermota</taxon>
        <taxon>Rhodothermia</taxon>
        <taxon>Rhodothermales</taxon>
        <taxon>Rubricoccaceae</taxon>
        <taxon>Rubrivirga</taxon>
    </lineage>
</organism>
<keyword evidence="2" id="KW-0012">Acyltransferase</keyword>
<dbReference type="CDD" id="cd04301">
    <property type="entry name" value="NAT_SF"/>
    <property type="match status" value="1"/>
</dbReference>
<feature type="domain" description="N-acetyltransferase" evidence="3">
    <location>
        <begin position="175"/>
        <end position="303"/>
    </location>
</feature>
<comment type="caution">
    <text evidence="4">The sequence shown here is derived from an EMBL/GenBank/DDBJ whole genome shotgun (WGS) entry which is preliminary data.</text>
</comment>
<dbReference type="RefSeq" id="WP_179299760.1">
    <property type="nucleotide sequence ID" value="NZ_MQWD01000001.1"/>
</dbReference>
<keyword evidence="1" id="KW-0808">Transferase</keyword>
<dbReference type="GO" id="GO:0016747">
    <property type="term" value="F:acyltransferase activity, transferring groups other than amino-acyl groups"/>
    <property type="evidence" value="ECO:0007669"/>
    <property type="project" value="InterPro"/>
</dbReference>
<dbReference type="InterPro" id="IPR050832">
    <property type="entry name" value="Bact_Acetyltransf"/>
</dbReference>
<evidence type="ECO:0000256" key="2">
    <source>
        <dbReference type="ARBA" id="ARBA00023315"/>
    </source>
</evidence>
<dbReference type="InterPro" id="IPR016181">
    <property type="entry name" value="Acyl_CoA_acyltransferase"/>
</dbReference>